<keyword evidence="3" id="KW-1185">Reference proteome</keyword>
<dbReference type="Proteomes" id="UP000634136">
    <property type="component" value="Unassembled WGS sequence"/>
</dbReference>
<gene>
    <name evidence="2" type="ORF">G2W53_024339</name>
</gene>
<sequence>MENSTRYGLVAVFAVSGSMVFLAHQLHKRLLSDFMKKFELEIRAKKKVRFAKEVIEVPAVEMRNKKKKKMKSYYNEVDEYWMGIREVVNVQKWRSAPKLEDIMPPNRAVLYRGIIKHRALNHNLRF</sequence>
<comment type="caution">
    <text evidence="2">The sequence shown here is derived from an EMBL/GenBank/DDBJ whole genome shotgun (WGS) entry which is preliminary data.</text>
</comment>
<reference evidence="2" key="1">
    <citation type="submission" date="2020-09" db="EMBL/GenBank/DDBJ databases">
        <title>Genome-Enabled Discovery of Anthraquinone Biosynthesis in Senna tora.</title>
        <authorList>
            <person name="Kang S.-H."/>
            <person name="Pandey R.P."/>
            <person name="Lee C.-M."/>
            <person name="Sim J.-S."/>
            <person name="Jeong J.-T."/>
            <person name="Choi B.-S."/>
            <person name="Jung M."/>
            <person name="Ginzburg D."/>
            <person name="Zhao K."/>
            <person name="Won S.Y."/>
            <person name="Oh T.-J."/>
            <person name="Yu Y."/>
            <person name="Kim N.-H."/>
            <person name="Lee O.R."/>
            <person name="Lee T.-H."/>
            <person name="Bashyal P."/>
            <person name="Kim T.-S."/>
            <person name="Lee W.-H."/>
            <person name="Kawkins C."/>
            <person name="Kim C.-K."/>
            <person name="Kim J.S."/>
            <person name="Ahn B.O."/>
            <person name="Rhee S.Y."/>
            <person name="Sohng J.K."/>
        </authorList>
    </citation>
    <scope>NUCLEOTIDE SEQUENCE</scope>
    <source>
        <tissue evidence="2">Leaf</tissue>
    </source>
</reference>
<keyword evidence="1" id="KW-1133">Transmembrane helix</keyword>
<feature type="transmembrane region" description="Helical" evidence="1">
    <location>
        <begin position="6"/>
        <end position="26"/>
    </location>
</feature>
<protein>
    <submittedName>
        <fullName evidence="2">Putative transmembrane protein</fullName>
    </submittedName>
</protein>
<accession>A0A834WJ03</accession>
<organism evidence="2 3">
    <name type="scientific">Senna tora</name>
    <dbReference type="NCBI Taxonomy" id="362788"/>
    <lineage>
        <taxon>Eukaryota</taxon>
        <taxon>Viridiplantae</taxon>
        <taxon>Streptophyta</taxon>
        <taxon>Embryophyta</taxon>
        <taxon>Tracheophyta</taxon>
        <taxon>Spermatophyta</taxon>
        <taxon>Magnoliopsida</taxon>
        <taxon>eudicotyledons</taxon>
        <taxon>Gunneridae</taxon>
        <taxon>Pentapetalae</taxon>
        <taxon>rosids</taxon>
        <taxon>fabids</taxon>
        <taxon>Fabales</taxon>
        <taxon>Fabaceae</taxon>
        <taxon>Caesalpinioideae</taxon>
        <taxon>Cassia clade</taxon>
        <taxon>Senna</taxon>
    </lineage>
</organism>
<dbReference type="EMBL" id="JAAIUW010000008">
    <property type="protein sequence ID" value="KAF7818884.1"/>
    <property type="molecule type" value="Genomic_DNA"/>
</dbReference>
<keyword evidence="1 2" id="KW-0812">Transmembrane</keyword>
<dbReference type="PANTHER" id="PTHR33564:SF8">
    <property type="entry name" value="TRANSMEMBRANE PROTEIN"/>
    <property type="match status" value="1"/>
</dbReference>
<proteinExistence type="predicted"/>
<dbReference type="OrthoDB" id="1904110at2759"/>
<evidence type="ECO:0000256" key="1">
    <source>
        <dbReference type="SAM" id="Phobius"/>
    </source>
</evidence>
<evidence type="ECO:0000313" key="2">
    <source>
        <dbReference type="EMBL" id="KAF7818884.1"/>
    </source>
</evidence>
<evidence type="ECO:0000313" key="3">
    <source>
        <dbReference type="Proteomes" id="UP000634136"/>
    </source>
</evidence>
<keyword evidence="1" id="KW-0472">Membrane</keyword>
<name>A0A834WJ03_9FABA</name>
<dbReference type="PANTHER" id="PTHR33564">
    <property type="entry name" value="TRANSMEMBRANE PROTEIN"/>
    <property type="match status" value="1"/>
</dbReference>
<dbReference type="AlphaFoldDB" id="A0A834WJ03"/>